<protein>
    <submittedName>
        <fullName evidence="2">Uncharacterized protein</fullName>
    </submittedName>
</protein>
<evidence type="ECO:0000256" key="1">
    <source>
        <dbReference type="SAM" id="Phobius"/>
    </source>
</evidence>
<feature type="transmembrane region" description="Helical" evidence="1">
    <location>
        <begin position="29"/>
        <end position="47"/>
    </location>
</feature>
<sequence length="60" mass="6927">MYKSKIFIILIAAVYVFYVVFEFNGNPDLAFYFESLIVPLVVARYVVSVKPKTSCFCCFL</sequence>
<organism evidence="2 3">
    <name type="scientific">Algibacter lectus</name>
    <dbReference type="NCBI Taxonomy" id="221126"/>
    <lineage>
        <taxon>Bacteria</taxon>
        <taxon>Pseudomonadati</taxon>
        <taxon>Bacteroidota</taxon>
        <taxon>Flavobacteriia</taxon>
        <taxon>Flavobacteriales</taxon>
        <taxon>Flavobacteriaceae</taxon>
        <taxon>Algibacter</taxon>
    </lineage>
</organism>
<keyword evidence="1" id="KW-0812">Transmembrane</keyword>
<feature type="transmembrane region" description="Helical" evidence="1">
    <location>
        <begin position="7"/>
        <end position="23"/>
    </location>
</feature>
<keyword evidence="1" id="KW-1133">Transmembrane helix</keyword>
<dbReference type="Proteomes" id="UP000029643">
    <property type="component" value="Unassembled WGS sequence"/>
</dbReference>
<evidence type="ECO:0000313" key="3">
    <source>
        <dbReference type="Proteomes" id="UP000029643"/>
    </source>
</evidence>
<keyword evidence="1" id="KW-0472">Membrane</keyword>
<evidence type="ECO:0000313" key="2">
    <source>
        <dbReference type="EMBL" id="GAL80127.1"/>
    </source>
</evidence>
<name>A0A090X5U2_9FLAO</name>
<accession>A0A090X5U2</accession>
<dbReference type="EMBL" id="BBNU01000009">
    <property type="protein sequence ID" value="GAL80127.1"/>
    <property type="molecule type" value="Genomic_DNA"/>
</dbReference>
<reference evidence="2 3" key="1">
    <citation type="journal article" date="2014" name="Genome Announc.">
        <title>Draft Genome Sequences of Marine Flavobacterium Algibacter lectus Strains SS8 and NR4.</title>
        <authorList>
            <person name="Takatani N."/>
            <person name="Nakanishi M."/>
            <person name="Meirelles P."/>
            <person name="Mino S."/>
            <person name="Suda W."/>
            <person name="Oshima K."/>
            <person name="Hattori M."/>
            <person name="Ohkuma M."/>
            <person name="Hosokawa M."/>
            <person name="Miyashita K."/>
            <person name="Thompson F.L."/>
            <person name="Niwa A."/>
            <person name="Sawabe T."/>
            <person name="Sawabe T."/>
        </authorList>
    </citation>
    <scope>NUCLEOTIDE SEQUENCE [LARGE SCALE GENOMIC DNA]</scope>
    <source>
        <strain evidence="3">JCM19274</strain>
    </source>
</reference>
<dbReference type="AlphaFoldDB" id="A0A090X5U2"/>
<comment type="caution">
    <text evidence="2">The sequence shown here is derived from an EMBL/GenBank/DDBJ whole genome shotgun (WGS) entry which is preliminary data.</text>
</comment>
<gene>
    <name evidence="2" type="ORF">JCM19274_3697</name>
</gene>
<proteinExistence type="predicted"/>